<dbReference type="OrthoDB" id="9807687at2"/>
<dbReference type="InterPro" id="IPR014982">
    <property type="entry name" value="GSCFA"/>
</dbReference>
<dbReference type="RefSeq" id="WP_091538618.1">
    <property type="nucleotide sequence ID" value="NZ_FONY01000002.1"/>
</dbReference>
<evidence type="ECO:0000313" key="3">
    <source>
        <dbReference type="Proteomes" id="UP000199513"/>
    </source>
</evidence>
<organism evidence="2 3">
    <name type="scientific">Thermoflexibacter ruber</name>
    <dbReference type="NCBI Taxonomy" id="1003"/>
    <lineage>
        <taxon>Bacteria</taxon>
        <taxon>Pseudomonadati</taxon>
        <taxon>Bacteroidota</taxon>
        <taxon>Cytophagia</taxon>
        <taxon>Cytophagales</taxon>
        <taxon>Thermoflexibacteraceae</taxon>
        <taxon>Thermoflexibacter</taxon>
    </lineage>
</organism>
<dbReference type="Pfam" id="PF08885">
    <property type="entry name" value="GSCFA"/>
    <property type="match status" value="1"/>
</dbReference>
<proteinExistence type="predicted"/>
<sequence>MFRTELQVFPAKTQISLQNPILLLGSCFSDNIGKLLQENKFSVLPNPFGVIYNPISIFNLLESSILGKSNLNDFFLQREEIWYHYDFHSGISALRKEDLEKQILEKFKQVNHFFSFSNTTTFLILTLGTAFVYELKGKEKIVANCHKMPSSLFEKRLLSPENMVKEFEKLYEILPQNLHIILTVSPVRHIKDTIPLNSVSKSVLRFACYQIAEEFENVSYFPAYELMIDDLRDYRFYEADMLHPNSQAINYIFHKFVEMYLDTPALMFLKKWEKIYKSLQHKPFYPHTSAHQQFLRHLLQQLEAITEVEVSEEIHLVKEQMI</sequence>
<dbReference type="Proteomes" id="UP000199513">
    <property type="component" value="Unassembled WGS sequence"/>
</dbReference>
<keyword evidence="3" id="KW-1185">Reference proteome</keyword>
<accession>A0A1I2AXI9</accession>
<dbReference type="SUPFAM" id="SSF52266">
    <property type="entry name" value="SGNH hydrolase"/>
    <property type="match status" value="1"/>
</dbReference>
<name>A0A1I2AXI9_9BACT</name>
<evidence type="ECO:0000313" key="2">
    <source>
        <dbReference type="EMBL" id="SFE47703.1"/>
    </source>
</evidence>
<dbReference type="PROSITE" id="PS51257">
    <property type="entry name" value="PROKAR_LIPOPROTEIN"/>
    <property type="match status" value="1"/>
</dbReference>
<gene>
    <name evidence="2" type="ORF">SAMN04488541_100216</name>
</gene>
<dbReference type="EMBL" id="FONY01000002">
    <property type="protein sequence ID" value="SFE47703.1"/>
    <property type="molecule type" value="Genomic_DNA"/>
</dbReference>
<reference evidence="3" key="1">
    <citation type="submission" date="2016-10" db="EMBL/GenBank/DDBJ databases">
        <authorList>
            <person name="Varghese N."/>
            <person name="Submissions S."/>
        </authorList>
    </citation>
    <scope>NUCLEOTIDE SEQUENCE [LARGE SCALE GENOMIC DNA]</scope>
    <source>
        <strain>GEY</strain>
        <strain evidence="3">DSM 9560</strain>
    </source>
</reference>
<protein>
    <submittedName>
        <fullName evidence="2">GSCFA family protein</fullName>
    </submittedName>
</protein>
<evidence type="ECO:0000259" key="1">
    <source>
        <dbReference type="Pfam" id="PF08885"/>
    </source>
</evidence>
<dbReference type="AlphaFoldDB" id="A0A1I2AXI9"/>
<feature type="domain" description="GSCFA" evidence="1">
    <location>
        <begin position="21"/>
        <end position="256"/>
    </location>
</feature>
<dbReference type="STRING" id="1003.SAMN04488541_100216"/>